<keyword evidence="2" id="KW-0732">Signal</keyword>
<name>B2IG09_BEII9</name>
<gene>
    <name evidence="3" type="ordered locus">Bind_2128</name>
</gene>
<accession>B2IG09</accession>
<reference evidence="4" key="1">
    <citation type="submission" date="2008-03" db="EMBL/GenBank/DDBJ databases">
        <title>Complete sequence of chromosome of Beijerinckia indica subsp. indica ATCC 9039.</title>
        <authorList>
            <consortium name="US DOE Joint Genome Institute"/>
            <person name="Copeland A."/>
            <person name="Lucas S."/>
            <person name="Lapidus A."/>
            <person name="Glavina del Rio T."/>
            <person name="Dalin E."/>
            <person name="Tice H."/>
            <person name="Bruce D."/>
            <person name="Goodwin L."/>
            <person name="Pitluck S."/>
            <person name="LaButti K."/>
            <person name="Schmutz J."/>
            <person name="Larimer F."/>
            <person name="Land M."/>
            <person name="Hauser L."/>
            <person name="Kyrpides N."/>
            <person name="Mikhailova N."/>
            <person name="Dunfield P.F."/>
            <person name="Dedysh S.N."/>
            <person name="Liesack W."/>
            <person name="Saw J.H."/>
            <person name="Alam M."/>
            <person name="Chen Y."/>
            <person name="Murrell J.C."/>
            <person name="Richardson P."/>
        </authorList>
    </citation>
    <scope>NUCLEOTIDE SEQUENCE [LARGE SCALE GENOMIC DNA]</scope>
    <source>
        <strain evidence="4">ATCC 9039 / DSM 1715 / NCIMB 8712</strain>
    </source>
</reference>
<feature type="chain" id="PRO_5002778722" evidence="2">
    <location>
        <begin position="19"/>
        <end position="149"/>
    </location>
</feature>
<evidence type="ECO:0000313" key="4">
    <source>
        <dbReference type="Proteomes" id="UP000001695"/>
    </source>
</evidence>
<evidence type="ECO:0000256" key="1">
    <source>
        <dbReference type="SAM" id="MobiDB-lite"/>
    </source>
</evidence>
<reference evidence="3 4" key="2">
    <citation type="journal article" date="2010" name="J. Bacteriol.">
        <title>Complete genome sequence of Beijerinckia indica subsp. indica.</title>
        <authorList>
            <person name="Tamas I."/>
            <person name="Dedysh S.N."/>
            <person name="Liesack W."/>
            <person name="Stott M.B."/>
            <person name="Alam M."/>
            <person name="Murrell J.C."/>
            <person name="Dunfield P.F."/>
        </authorList>
    </citation>
    <scope>NUCLEOTIDE SEQUENCE [LARGE SCALE GENOMIC DNA]</scope>
    <source>
        <strain evidence="4">ATCC 9039 / DSM 1715 / NCIMB 8712</strain>
    </source>
</reference>
<dbReference type="Proteomes" id="UP000001695">
    <property type="component" value="Chromosome"/>
</dbReference>
<evidence type="ECO:0000256" key="2">
    <source>
        <dbReference type="SAM" id="SignalP"/>
    </source>
</evidence>
<evidence type="ECO:0000313" key="3">
    <source>
        <dbReference type="EMBL" id="ACB95748.1"/>
    </source>
</evidence>
<feature type="region of interest" description="Disordered" evidence="1">
    <location>
        <begin position="121"/>
        <end position="149"/>
    </location>
</feature>
<dbReference type="eggNOG" id="ENOG5034B1P">
    <property type="taxonomic scope" value="Bacteria"/>
</dbReference>
<dbReference type="HOGENOM" id="CLU_1746092_0_0_5"/>
<sequence>MLKKLSLLFVCIPNLAGAVDGHTILGGADIQMAKNVDTDFPRYDLANRCGQAWQKNTAAHTTCLRHQTRLEAITSHLWHQLIQNDRMDCIRRADAASATPYSVLYACSKEAIFRAHHQTTTASIPEPTGRQISSNGAVVANPSWPLHEN</sequence>
<keyword evidence="4" id="KW-1185">Reference proteome</keyword>
<dbReference type="KEGG" id="bid:Bind_2128"/>
<proteinExistence type="predicted"/>
<organism evidence="3 4">
    <name type="scientific">Beijerinckia indica subsp. indica (strain ATCC 9039 / DSM 1715 / NCIMB 8712)</name>
    <dbReference type="NCBI Taxonomy" id="395963"/>
    <lineage>
        <taxon>Bacteria</taxon>
        <taxon>Pseudomonadati</taxon>
        <taxon>Pseudomonadota</taxon>
        <taxon>Alphaproteobacteria</taxon>
        <taxon>Hyphomicrobiales</taxon>
        <taxon>Beijerinckiaceae</taxon>
        <taxon>Beijerinckia</taxon>
    </lineage>
</organism>
<feature type="signal peptide" evidence="2">
    <location>
        <begin position="1"/>
        <end position="18"/>
    </location>
</feature>
<dbReference type="AlphaFoldDB" id="B2IG09"/>
<protein>
    <submittedName>
        <fullName evidence="3">Uncharacterized protein</fullName>
    </submittedName>
</protein>
<dbReference type="EMBL" id="CP001016">
    <property type="protein sequence ID" value="ACB95748.1"/>
    <property type="molecule type" value="Genomic_DNA"/>
</dbReference>